<dbReference type="PRINTS" id="PR00691">
    <property type="entry name" value="ADHESINB"/>
</dbReference>
<dbReference type="Proteomes" id="UP000245793">
    <property type="component" value="Unassembled WGS sequence"/>
</dbReference>
<dbReference type="PANTHER" id="PTHR42953:SF3">
    <property type="entry name" value="HIGH-AFFINITY ZINC UPTAKE SYSTEM PROTEIN ZNUA"/>
    <property type="match status" value="1"/>
</dbReference>
<keyword evidence="2 4" id="KW-0813">Transport</keyword>
<evidence type="ECO:0000256" key="5">
    <source>
        <dbReference type="SAM" id="MobiDB-lite"/>
    </source>
</evidence>
<accession>A0A2U1E5K9</accession>
<dbReference type="InterPro" id="IPR006127">
    <property type="entry name" value="ZnuA-like"/>
</dbReference>
<dbReference type="PRINTS" id="PR00690">
    <property type="entry name" value="ADHESNFAMILY"/>
</dbReference>
<dbReference type="InterPro" id="IPR006128">
    <property type="entry name" value="Lipoprotein_PsaA-like"/>
</dbReference>
<evidence type="ECO:0000256" key="2">
    <source>
        <dbReference type="ARBA" id="ARBA00022448"/>
    </source>
</evidence>
<sequence length="321" mass="36930">MNKKVLFILCVFSLFLFGCKKTDKEIKEINQENGKLKIVATLFPDYSFAKAIATDADTTLLLPPGVDSHTFEPGPDDMKLLKEADLIIYTGDYMEEWFKKIRESLSLDDSKIVDASKGIELIKSGQDDHDDHDEEDHDEHEHHHHHLYDPHIWTSPKLAKIMCKNIYDGLINVDKDNESKYKENFDAYTKELDNIDEAFTEVVKESKDATMYFSSPFALKYFARDYNINARSIYQTCASDSEPSAKDMALIIDDMKEKNAKVIYYEELTDPKMAREIANETGAEPVLFHSCHNLSRDDFKKGLTYIEIMKNNVEALRKGIL</sequence>
<dbReference type="Gene3D" id="3.40.50.1980">
    <property type="entry name" value="Nitrogenase molybdenum iron protein domain"/>
    <property type="match status" value="2"/>
</dbReference>
<dbReference type="PANTHER" id="PTHR42953">
    <property type="entry name" value="HIGH-AFFINITY ZINC UPTAKE SYSTEM PROTEIN ZNUA-RELATED"/>
    <property type="match status" value="1"/>
</dbReference>
<evidence type="ECO:0000256" key="1">
    <source>
        <dbReference type="ARBA" id="ARBA00011028"/>
    </source>
</evidence>
<gene>
    <name evidence="6" type="ORF">C7381_102123</name>
</gene>
<dbReference type="InterPro" id="IPR050492">
    <property type="entry name" value="Bact_metal-bind_prot9"/>
</dbReference>
<dbReference type="GO" id="GO:0030001">
    <property type="term" value="P:metal ion transport"/>
    <property type="evidence" value="ECO:0007669"/>
    <property type="project" value="InterPro"/>
</dbReference>
<dbReference type="AlphaFoldDB" id="A0A2U1E5K9"/>
<organism evidence="6 7">
    <name type="scientific">Ezakiella coagulans</name>
    <dbReference type="NCBI Taxonomy" id="46507"/>
    <lineage>
        <taxon>Bacteria</taxon>
        <taxon>Bacillati</taxon>
        <taxon>Bacillota</taxon>
        <taxon>Tissierellia</taxon>
        <taxon>Ezakiella</taxon>
    </lineage>
</organism>
<evidence type="ECO:0000313" key="6">
    <source>
        <dbReference type="EMBL" id="PVY95234.1"/>
    </source>
</evidence>
<protein>
    <submittedName>
        <fullName evidence="6">Zinc transport system substrate-binding protein</fullName>
    </submittedName>
</protein>
<feature type="region of interest" description="Disordered" evidence="5">
    <location>
        <begin position="124"/>
        <end position="146"/>
    </location>
</feature>
<dbReference type="InterPro" id="IPR006129">
    <property type="entry name" value="AdhesinB"/>
</dbReference>
<dbReference type="GO" id="GO:0007155">
    <property type="term" value="P:cell adhesion"/>
    <property type="evidence" value="ECO:0007669"/>
    <property type="project" value="InterPro"/>
</dbReference>
<dbReference type="GO" id="GO:0046872">
    <property type="term" value="F:metal ion binding"/>
    <property type="evidence" value="ECO:0007669"/>
    <property type="project" value="InterPro"/>
</dbReference>
<keyword evidence="3" id="KW-0732">Signal</keyword>
<evidence type="ECO:0000313" key="7">
    <source>
        <dbReference type="Proteomes" id="UP000245793"/>
    </source>
</evidence>
<reference evidence="6 7" key="1">
    <citation type="submission" date="2018-04" db="EMBL/GenBank/DDBJ databases">
        <title>Genomic Encyclopedia of Type Strains, Phase IV (KMG-IV): sequencing the most valuable type-strain genomes for metagenomic binning, comparative biology and taxonomic classification.</title>
        <authorList>
            <person name="Goeker M."/>
        </authorList>
    </citation>
    <scope>NUCLEOTIDE SEQUENCE [LARGE SCALE GENOMIC DNA]</scope>
    <source>
        <strain evidence="6 7">DSM 20705</strain>
    </source>
</reference>
<comment type="similarity">
    <text evidence="1 4">Belongs to the bacterial solute-binding protein 9 family.</text>
</comment>
<name>A0A2U1E5K9_9FIRM</name>
<evidence type="ECO:0000256" key="3">
    <source>
        <dbReference type="ARBA" id="ARBA00022729"/>
    </source>
</evidence>
<dbReference type="RefSeq" id="WP_165803559.1">
    <property type="nucleotide sequence ID" value="NZ_QEKV01000002.1"/>
</dbReference>
<dbReference type="Pfam" id="PF01297">
    <property type="entry name" value="ZnuA"/>
    <property type="match status" value="1"/>
</dbReference>
<dbReference type="PROSITE" id="PS51257">
    <property type="entry name" value="PROKAR_LIPOPROTEIN"/>
    <property type="match status" value="1"/>
</dbReference>
<evidence type="ECO:0000256" key="4">
    <source>
        <dbReference type="RuleBase" id="RU003512"/>
    </source>
</evidence>
<comment type="caution">
    <text evidence="6">The sequence shown here is derived from an EMBL/GenBank/DDBJ whole genome shotgun (WGS) entry which is preliminary data.</text>
</comment>
<feature type="compositionally biased region" description="Acidic residues" evidence="5">
    <location>
        <begin position="128"/>
        <end position="138"/>
    </location>
</feature>
<dbReference type="SUPFAM" id="SSF53807">
    <property type="entry name" value="Helical backbone' metal receptor"/>
    <property type="match status" value="1"/>
</dbReference>
<keyword evidence="7" id="KW-1185">Reference proteome</keyword>
<dbReference type="EMBL" id="QEKV01000002">
    <property type="protein sequence ID" value="PVY95234.1"/>
    <property type="molecule type" value="Genomic_DNA"/>
</dbReference>
<proteinExistence type="inferred from homology"/>